<feature type="signal peptide" evidence="1">
    <location>
        <begin position="1"/>
        <end position="36"/>
    </location>
</feature>
<organism evidence="2 3">
    <name type="scientific">Steinernema hermaphroditum</name>
    <dbReference type="NCBI Taxonomy" id="289476"/>
    <lineage>
        <taxon>Eukaryota</taxon>
        <taxon>Metazoa</taxon>
        <taxon>Ecdysozoa</taxon>
        <taxon>Nematoda</taxon>
        <taxon>Chromadorea</taxon>
        <taxon>Rhabditida</taxon>
        <taxon>Tylenchina</taxon>
        <taxon>Panagrolaimomorpha</taxon>
        <taxon>Strongyloidoidea</taxon>
        <taxon>Steinernematidae</taxon>
        <taxon>Steinernema</taxon>
    </lineage>
</organism>
<evidence type="ECO:0000256" key="1">
    <source>
        <dbReference type="SAM" id="SignalP"/>
    </source>
</evidence>
<proteinExistence type="predicted"/>
<dbReference type="EMBL" id="JAUCMV010000001">
    <property type="protein sequence ID" value="KAK0425088.1"/>
    <property type="molecule type" value="Genomic_DNA"/>
</dbReference>
<reference evidence="2" key="1">
    <citation type="submission" date="2023-06" db="EMBL/GenBank/DDBJ databases">
        <title>Genomic analysis of the entomopathogenic nematode Steinernema hermaphroditum.</title>
        <authorList>
            <person name="Schwarz E.M."/>
            <person name="Heppert J.K."/>
            <person name="Baniya A."/>
            <person name="Schwartz H.T."/>
            <person name="Tan C.-H."/>
            <person name="Antoshechkin I."/>
            <person name="Sternberg P.W."/>
            <person name="Goodrich-Blair H."/>
            <person name="Dillman A.R."/>
        </authorList>
    </citation>
    <scope>NUCLEOTIDE SEQUENCE</scope>
    <source>
        <strain evidence="2">PS9179</strain>
        <tissue evidence="2">Whole animal</tissue>
    </source>
</reference>
<keyword evidence="3" id="KW-1185">Reference proteome</keyword>
<keyword evidence="1" id="KW-0732">Signal</keyword>
<evidence type="ECO:0000313" key="3">
    <source>
        <dbReference type="Proteomes" id="UP001175271"/>
    </source>
</evidence>
<protein>
    <recommendedName>
        <fullName evidence="4">Dickkopf N-terminal cysteine-rich domain-containing protein</fullName>
    </recommendedName>
</protein>
<comment type="caution">
    <text evidence="2">The sequence shown here is derived from an EMBL/GenBank/DDBJ whole genome shotgun (WGS) entry which is preliminary data.</text>
</comment>
<accession>A0AA39M8Y1</accession>
<name>A0AA39M8Y1_9BILA</name>
<gene>
    <name evidence="2" type="ORF">QR680_009020</name>
</gene>
<dbReference type="Proteomes" id="UP001175271">
    <property type="component" value="Unassembled WGS sequence"/>
</dbReference>
<dbReference type="AlphaFoldDB" id="A0AA39M8Y1"/>
<evidence type="ECO:0000313" key="2">
    <source>
        <dbReference type="EMBL" id="KAK0425088.1"/>
    </source>
</evidence>
<sequence length="339" mass="36157">MFSRRSSQSNRVAMSRRVDLCLLLVVFCAFWTPSGAERCPPIFGDSECPLGLLCSEGKCAGEGASEDCNALQCAENTRCFKGRCYPTENLPCNRNVLVGESAAKAVVSDCGLHGKCINGRCIVDRCAGVSCGLTELCLDGVCTNMTDRFCLSGFDCGPALECVANKCQDSGILSKPICICDPDQMCAADGRCVPRPKCSRVFCGPGTVCIDGFCSSTEALACNRDEECGAGSVCQKGTCGPDPCASKRCPPDHKCRAGECRLLQGLLCHGECPAPFECVNGRCTRNECARKVCQLGEACDGFCQRVEGRFCTLALRDCAEGFACESNTCRDQLKPLATK</sequence>
<evidence type="ECO:0008006" key="4">
    <source>
        <dbReference type="Google" id="ProtNLM"/>
    </source>
</evidence>
<feature type="chain" id="PRO_5041404364" description="Dickkopf N-terminal cysteine-rich domain-containing protein" evidence="1">
    <location>
        <begin position="37"/>
        <end position="339"/>
    </location>
</feature>